<dbReference type="InterPro" id="IPR015378">
    <property type="entry name" value="Transposase-like_Mu_C"/>
</dbReference>
<dbReference type="EMBL" id="BAKI01000039">
    <property type="protein sequence ID" value="GAF37616.1"/>
    <property type="molecule type" value="Genomic_DNA"/>
</dbReference>
<dbReference type="Proteomes" id="UP000051966">
    <property type="component" value="Unassembled WGS sequence"/>
</dbReference>
<dbReference type="AlphaFoldDB" id="X0PLJ0"/>
<reference evidence="4 6" key="2">
    <citation type="journal article" date="2015" name="Genome Announc.">
        <title>Expanding the biotechnology potential of lactobacilli through comparative genomics of 213 strains and associated genera.</title>
        <authorList>
            <person name="Sun Z."/>
            <person name="Harris H.M."/>
            <person name="McCann A."/>
            <person name="Guo C."/>
            <person name="Argimon S."/>
            <person name="Zhang W."/>
            <person name="Yang X."/>
            <person name="Jeffery I.B."/>
            <person name="Cooney J.C."/>
            <person name="Kagawa T.F."/>
            <person name="Liu W."/>
            <person name="Song Y."/>
            <person name="Salvetti E."/>
            <person name="Wrobel A."/>
            <person name="Rasinkangas P."/>
            <person name="Parkhill J."/>
            <person name="Rea M.C."/>
            <person name="O'Sullivan O."/>
            <person name="Ritari J."/>
            <person name="Douillard F.P."/>
            <person name="Paul Ross R."/>
            <person name="Yang R."/>
            <person name="Briner A.E."/>
            <person name="Felis G.E."/>
            <person name="de Vos W.M."/>
            <person name="Barrangou R."/>
            <person name="Klaenhammer T.R."/>
            <person name="Caufield P.W."/>
            <person name="Cui Y."/>
            <person name="Zhang H."/>
            <person name="O'Toole P.W."/>
        </authorList>
    </citation>
    <scope>NUCLEOTIDE SEQUENCE [LARGE SCALE GENOMIC DNA]</scope>
    <source>
        <strain evidence="4 6">DSM 18382</strain>
    </source>
</reference>
<evidence type="ECO:0000313" key="6">
    <source>
        <dbReference type="Proteomes" id="UP000051966"/>
    </source>
</evidence>
<dbReference type="PATRIC" id="fig|1423743.5.peg.125"/>
<dbReference type="PANTHER" id="PTHR35004">
    <property type="entry name" value="TRANSPOSASE RV3428C-RELATED"/>
    <property type="match status" value="1"/>
</dbReference>
<dbReference type="InterPro" id="IPR036397">
    <property type="entry name" value="RNaseH_sf"/>
</dbReference>
<dbReference type="RefSeq" id="WP_035180838.1">
    <property type="nucleotide sequence ID" value="NZ_AZFY01000082.1"/>
</dbReference>
<evidence type="ECO:0000313" key="5">
    <source>
        <dbReference type="Proteomes" id="UP000019488"/>
    </source>
</evidence>
<dbReference type="Pfam" id="PF13565">
    <property type="entry name" value="HTH_32"/>
    <property type="match status" value="1"/>
</dbReference>
<dbReference type="PROSITE" id="PS50994">
    <property type="entry name" value="INTEGRASE"/>
    <property type="match status" value="1"/>
</dbReference>
<dbReference type="InterPro" id="IPR009057">
    <property type="entry name" value="Homeodomain-like_sf"/>
</dbReference>
<dbReference type="GO" id="GO:0015074">
    <property type="term" value="P:DNA integration"/>
    <property type="evidence" value="ECO:0007669"/>
    <property type="project" value="InterPro"/>
</dbReference>
<dbReference type="Gene3D" id="3.30.420.10">
    <property type="entry name" value="Ribonuclease H-like superfamily/Ribonuclease H"/>
    <property type="match status" value="1"/>
</dbReference>
<keyword evidence="6" id="KW-1185">Reference proteome</keyword>
<dbReference type="Pfam" id="PF00665">
    <property type="entry name" value="rve"/>
    <property type="match status" value="1"/>
</dbReference>
<sequence>MTNQDIDDIALFRYNLVIPLINNDFPDQNKTAYMRRIAETERQFPGGSSGYVQMGTLREWATKYRKAGFSGLKPQPRKDRGTSRRLTEGQKDEIIRLKTENPRRPATTIRRKMISTGFFPTGIPSESTIQRYLAKVVPDLRRDHIEDMRAFEMAHVNELWQMDTTHGPFITNDGHKRKVYIVGIIDDASRYLVGWHLSYKDDSVAVQLALKQAIATYGKPRQLYADNGKPYVNKQLALICAELGIGIRHAQIYHGNQKGKIERWFGVMKQQWMANINYDDYSSIAELKQSFADYVRDRNNQSNRNLPNKEAPIDRLSTEPEMIHKVEARRLNMAFLHREARVVNHDGTINLNSRQYETGRATIGEKVMVRYQPDYSAVYIEWNEQLVPVSLVDKIHNGHAKRERIRMTEDQ</sequence>
<organism evidence="3 5">
    <name type="scientific">Lentilactobacillus farraginis DSM 18382 = JCM 14108</name>
    <dbReference type="NCBI Taxonomy" id="1423743"/>
    <lineage>
        <taxon>Bacteria</taxon>
        <taxon>Bacillati</taxon>
        <taxon>Bacillota</taxon>
        <taxon>Bacilli</taxon>
        <taxon>Lactobacillales</taxon>
        <taxon>Lactobacillaceae</taxon>
        <taxon>Lentilactobacillus</taxon>
    </lineage>
</organism>
<dbReference type="GO" id="GO:0003676">
    <property type="term" value="F:nucleic acid binding"/>
    <property type="evidence" value="ECO:0007669"/>
    <property type="project" value="InterPro"/>
</dbReference>
<gene>
    <name evidence="4" type="ORF">FD41_GL000117</name>
    <name evidence="3" type="ORF">JCM14108_2671</name>
</gene>
<feature type="region of interest" description="Disordered" evidence="1">
    <location>
        <begin position="68"/>
        <end position="89"/>
    </location>
</feature>
<dbReference type="eggNOG" id="COG2801">
    <property type="taxonomic scope" value="Bacteria"/>
</dbReference>
<dbReference type="InterPro" id="IPR012337">
    <property type="entry name" value="RNaseH-like_sf"/>
</dbReference>
<protein>
    <recommendedName>
        <fullName evidence="2">Integrase catalytic domain-containing protein</fullName>
    </recommendedName>
</protein>
<dbReference type="SUPFAM" id="SSF46689">
    <property type="entry name" value="Homeodomain-like"/>
    <property type="match status" value="1"/>
</dbReference>
<feature type="compositionally biased region" description="Basic and acidic residues" evidence="1">
    <location>
        <begin position="76"/>
        <end position="89"/>
    </location>
</feature>
<evidence type="ECO:0000313" key="4">
    <source>
        <dbReference type="EMBL" id="KRM08561.1"/>
    </source>
</evidence>
<reference evidence="3" key="1">
    <citation type="journal article" date="2014" name="Genome Announc.">
        <title>Draft Genome Sequences of Two Lactobacillus Strains, L. farraginis JCM 14108T and L. composti JCM 14202T, Isolated from Compost of Distilled Shochu Residue.</title>
        <authorList>
            <person name="Yuki M."/>
            <person name="Oshima K."/>
            <person name="Suda W."/>
            <person name="Kitahara M."/>
            <person name="Kitamura K."/>
            <person name="Iida T."/>
            <person name="Hattori M."/>
            <person name="Ohkuma M."/>
        </authorList>
    </citation>
    <scope>NUCLEOTIDE SEQUENCE [LARGE SCALE GENOMIC DNA]</scope>
    <source>
        <strain evidence="3">JCM 14108</strain>
    </source>
</reference>
<proteinExistence type="predicted"/>
<dbReference type="Pfam" id="PF09299">
    <property type="entry name" value="Mu-transpos_C"/>
    <property type="match status" value="1"/>
</dbReference>
<dbReference type="OrthoDB" id="9794201at2"/>
<dbReference type="STRING" id="1423743.FD41_GL000117"/>
<name>X0PLJ0_9LACO</name>
<comment type="caution">
    <text evidence="3">The sequence shown here is derived from an EMBL/GenBank/DDBJ whole genome shotgun (WGS) entry which is preliminary data.</text>
</comment>
<evidence type="ECO:0000313" key="3">
    <source>
        <dbReference type="EMBL" id="GAF37616.1"/>
    </source>
</evidence>
<dbReference type="EMBL" id="AZFY01000082">
    <property type="protein sequence ID" value="KRM08561.1"/>
    <property type="molecule type" value="Genomic_DNA"/>
</dbReference>
<feature type="domain" description="Integrase catalytic" evidence="2">
    <location>
        <begin position="151"/>
        <end position="320"/>
    </location>
</feature>
<accession>X0PLJ0</accession>
<dbReference type="Proteomes" id="UP000019488">
    <property type="component" value="Unassembled WGS sequence"/>
</dbReference>
<evidence type="ECO:0000256" key="1">
    <source>
        <dbReference type="SAM" id="MobiDB-lite"/>
    </source>
</evidence>
<dbReference type="SUPFAM" id="SSF53098">
    <property type="entry name" value="Ribonuclease H-like"/>
    <property type="match status" value="1"/>
</dbReference>
<evidence type="ECO:0000259" key="2">
    <source>
        <dbReference type="PROSITE" id="PS50994"/>
    </source>
</evidence>
<dbReference type="InterPro" id="IPR001584">
    <property type="entry name" value="Integrase_cat-core"/>
</dbReference>
<dbReference type="PANTHER" id="PTHR35004:SF6">
    <property type="entry name" value="TRANSPOSASE"/>
    <property type="match status" value="1"/>
</dbReference>